<dbReference type="InterPro" id="IPR036259">
    <property type="entry name" value="MFS_trans_sf"/>
</dbReference>
<feature type="transmembrane region" description="Helical" evidence="7">
    <location>
        <begin position="457"/>
        <end position="478"/>
    </location>
</feature>
<feature type="transmembrane region" description="Helical" evidence="7">
    <location>
        <begin position="326"/>
        <end position="347"/>
    </location>
</feature>
<dbReference type="Gene3D" id="1.20.1250.20">
    <property type="entry name" value="MFS general substrate transporter like domains"/>
    <property type="match status" value="1"/>
</dbReference>
<dbReference type="Proteomes" id="UP000192903">
    <property type="component" value="Unassembled WGS sequence"/>
</dbReference>
<evidence type="ECO:0000256" key="3">
    <source>
        <dbReference type="ARBA" id="ARBA00022475"/>
    </source>
</evidence>
<keyword evidence="5 7" id="KW-1133">Transmembrane helix</keyword>
<name>A0A1X7FTW4_9HYPH</name>
<evidence type="ECO:0000256" key="6">
    <source>
        <dbReference type="ARBA" id="ARBA00023136"/>
    </source>
</evidence>
<keyword evidence="4 7" id="KW-0812">Transmembrane</keyword>
<dbReference type="PROSITE" id="PS50850">
    <property type="entry name" value="MFS"/>
    <property type="match status" value="1"/>
</dbReference>
<feature type="transmembrane region" description="Helical" evidence="7">
    <location>
        <begin position="134"/>
        <end position="152"/>
    </location>
</feature>
<keyword evidence="3" id="KW-1003">Cell membrane</keyword>
<reference evidence="10" key="1">
    <citation type="submission" date="2017-04" db="EMBL/GenBank/DDBJ databases">
        <authorList>
            <person name="Varghese N."/>
            <person name="Submissions S."/>
        </authorList>
    </citation>
    <scope>NUCLEOTIDE SEQUENCE [LARGE SCALE GENOMIC DNA]</scope>
    <source>
        <strain evidence="10">B4P</strain>
    </source>
</reference>
<evidence type="ECO:0000256" key="2">
    <source>
        <dbReference type="ARBA" id="ARBA00022448"/>
    </source>
</evidence>
<feature type="transmembrane region" description="Helical" evidence="7">
    <location>
        <begin position="78"/>
        <end position="97"/>
    </location>
</feature>
<dbReference type="InterPro" id="IPR020846">
    <property type="entry name" value="MFS_dom"/>
</dbReference>
<gene>
    <name evidence="9" type="ORF">SAMN02982989_0828</name>
</gene>
<evidence type="ECO:0000256" key="1">
    <source>
        <dbReference type="ARBA" id="ARBA00004651"/>
    </source>
</evidence>
<feature type="transmembrane region" description="Helical" evidence="7">
    <location>
        <begin position="191"/>
        <end position="213"/>
    </location>
</feature>
<keyword evidence="2" id="KW-0813">Transport</keyword>
<feature type="transmembrane region" description="Helical" evidence="7">
    <location>
        <begin position="359"/>
        <end position="377"/>
    </location>
</feature>
<dbReference type="PANTHER" id="PTHR42718">
    <property type="entry name" value="MAJOR FACILITATOR SUPERFAMILY MULTIDRUG TRANSPORTER MFSC"/>
    <property type="match status" value="1"/>
</dbReference>
<feature type="transmembrane region" description="Helical" evidence="7">
    <location>
        <begin position="383"/>
        <end position="410"/>
    </location>
</feature>
<accession>A0A1X7FTW4</accession>
<evidence type="ECO:0000256" key="4">
    <source>
        <dbReference type="ARBA" id="ARBA00022692"/>
    </source>
</evidence>
<feature type="transmembrane region" description="Helical" evidence="7">
    <location>
        <begin position="254"/>
        <end position="274"/>
    </location>
</feature>
<feature type="transmembrane region" description="Helical" evidence="7">
    <location>
        <begin position="422"/>
        <end position="445"/>
    </location>
</feature>
<comment type="subcellular location">
    <subcellularLocation>
        <location evidence="1">Cell membrane</location>
        <topology evidence="1">Multi-pass membrane protein</topology>
    </subcellularLocation>
</comment>
<evidence type="ECO:0000313" key="9">
    <source>
        <dbReference type="EMBL" id="SMF58736.1"/>
    </source>
</evidence>
<evidence type="ECO:0000256" key="5">
    <source>
        <dbReference type="ARBA" id="ARBA00022989"/>
    </source>
</evidence>
<dbReference type="EMBL" id="FXAF01000008">
    <property type="protein sequence ID" value="SMF58736.1"/>
    <property type="molecule type" value="Genomic_DNA"/>
</dbReference>
<dbReference type="InterPro" id="IPR011701">
    <property type="entry name" value="MFS"/>
</dbReference>
<feature type="transmembrane region" description="Helical" evidence="7">
    <location>
        <begin position="109"/>
        <end position="128"/>
    </location>
</feature>
<dbReference type="STRING" id="464029.SAMN02982989_0828"/>
<feature type="transmembrane region" description="Helical" evidence="7">
    <location>
        <begin position="295"/>
        <end position="320"/>
    </location>
</feature>
<keyword evidence="6 7" id="KW-0472">Membrane</keyword>
<dbReference type="GO" id="GO:0022857">
    <property type="term" value="F:transmembrane transporter activity"/>
    <property type="evidence" value="ECO:0007669"/>
    <property type="project" value="InterPro"/>
</dbReference>
<keyword evidence="10" id="KW-1185">Reference proteome</keyword>
<feature type="domain" description="Major facilitator superfamily (MFS) profile" evidence="8">
    <location>
        <begin position="40"/>
        <end position="483"/>
    </location>
</feature>
<proteinExistence type="predicted"/>
<organism evidence="9 10">
    <name type="scientific">Xaviernesmea oryzae</name>
    <dbReference type="NCBI Taxonomy" id="464029"/>
    <lineage>
        <taxon>Bacteria</taxon>
        <taxon>Pseudomonadati</taxon>
        <taxon>Pseudomonadota</taxon>
        <taxon>Alphaproteobacteria</taxon>
        <taxon>Hyphomicrobiales</taxon>
        <taxon>Rhizobiaceae</taxon>
        <taxon>Rhizobium/Agrobacterium group</taxon>
        <taxon>Xaviernesmea</taxon>
    </lineage>
</organism>
<dbReference type="GO" id="GO:0005886">
    <property type="term" value="C:plasma membrane"/>
    <property type="evidence" value="ECO:0007669"/>
    <property type="project" value="UniProtKB-SubCell"/>
</dbReference>
<evidence type="ECO:0000313" key="10">
    <source>
        <dbReference type="Proteomes" id="UP000192903"/>
    </source>
</evidence>
<protein>
    <submittedName>
        <fullName evidence="9">Drug resistance transporter, EmrB/QacA subfamily</fullName>
    </submittedName>
</protein>
<dbReference type="SUPFAM" id="SSF103473">
    <property type="entry name" value="MFS general substrate transporter"/>
    <property type="match status" value="1"/>
</dbReference>
<feature type="transmembrane region" description="Helical" evidence="7">
    <location>
        <begin position="225"/>
        <end position="248"/>
    </location>
</feature>
<dbReference type="AlphaFoldDB" id="A0A1X7FTW4"/>
<dbReference type="PRINTS" id="PR01036">
    <property type="entry name" value="TCRTETB"/>
</dbReference>
<sequence length="485" mass="51023">MAMDTFIIPMTETSVDLTGYSRQVKTSSTCSSIGLPLPRVPLILSVALFMESMDATVISTSLPAIAADIGTTSVALKLAFTAYYVAMGIFVPMSAWLADKYGCRNVLRFSMMLFILGSLGCAVSQSLAHFVCARFIEGAGAAFMAPVARLALFRVTPREELVSATSWLTIPPTIAPMLGPPLGGFLTTFVAWQWIFIVNLPIAIMGIALITRFMPDPIRLPAGRLDLIGLLLVAVSLSGIVFGTSLISMPVLPAWFGLAGIALGIAAGIAYLAHARRSPDPVLDLRVFREPTFRATTIGTTLMLMGCAALPFLTALMLQLGFGMDAFQAGLLVFSGAIGALAAKFVVVPLFKRVGFRRAMIYSALLAGLGIGIKATLLPSTPALLIVLLLFINGLIRSIYFTGHAVLTVADTTPEQAGHATAIAAVSRPVASALSFAIAGGLLGFLSASGTNTIGHFHLAIGIGAALCGSAAFAFLFYRPDRSPR</sequence>
<dbReference type="Pfam" id="PF07690">
    <property type="entry name" value="MFS_1"/>
    <property type="match status" value="2"/>
</dbReference>
<dbReference type="Gene3D" id="1.20.1720.10">
    <property type="entry name" value="Multidrug resistance protein D"/>
    <property type="match status" value="1"/>
</dbReference>
<dbReference type="PANTHER" id="PTHR42718:SF46">
    <property type="entry name" value="BLR6921 PROTEIN"/>
    <property type="match status" value="1"/>
</dbReference>
<evidence type="ECO:0000259" key="8">
    <source>
        <dbReference type="PROSITE" id="PS50850"/>
    </source>
</evidence>
<evidence type="ECO:0000256" key="7">
    <source>
        <dbReference type="SAM" id="Phobius"/>
    </source>
</evidence>